<comment type="similarity">
    <text evidence="1">Belongs to the ATP-dependent DNA ligase family.</text>
</comment>
<dbReference type="InterPro" id="IPR050191">
    <property type="entry name" value="ATP-dep_DNA_ligase"/>
</dbReference>
<proteinExistence type="inferred from homology"/>
<dbReference type="OrthoDB" id="9802472at2"/>
<dbReference type="InterPro" id="IPR012310">
    <property type="entry name" value="DNA_ligase_ATP-dep_cent"/>
</dbReference>
<dbReference type="Gene3D" id="3.30.1490.70">
    <property type="match status" value="1"/>
</dbReference>
<evidence type="ECO:0000256" key="3">
    <source>
        <dbReference type="SAM" id="MobiDB-lite"/>
    </source>
</evidence>
<dbReference type="Pfam" id="PF01068">
    <property type="entry name" value="DNA_ligase_A_M"/>
    <property type="match status" value="1"/>
</dbReference>
<dbReference type="GO" id="GO:0006310">
    <property type="term" value="P:DNA recombination"/>
    <property type="evidence" value="ECO:0007669"/>
    <property type="project" value="InterPro"/>
</dbReference>
<evidence type="ECO:0000256" key="2">
    <source>
        <dbReference type="ARBA" id="ARBA00022598"/>
    </source>
</evidence>
<name>A0A559IW03_9BACL</name>
<evidence type="ECO:0000313" key="6">
    <source>
        <dbReference type="Proteomes" id="UP000318102"/>
    </source>
</evidence>
<dbReference type="SUPFAM" id="SSF56091">
    <property type="entry name" value="DNA ligase/mRNA capping enzyme, catalytic domain"/>
    <property type="match status" value="1"/>
</dbReference>
<evidence type="ECO:0000259" key="4">
    <source>
        <dbReference type="PROSITE" id="PS50160"/>
    </source>
</evidence>
<feature type="domain" description="ATP-dependent DNA ligase family profile" evidence="4">
    <location>
        <begin position="213"/>
        <end position="350"/>
    </location>
</feature>
<dbReference type="CDD" id="cd07906">
    <property type="entry name" value="Adenylation_DNA_ligase_LigD_LigC"/>
    <property type="match status" value="1"/>
</dbReference>
<accession>A0A559IW03</accession>
<dbReference type="Gene3D" id="3.30.470.30">
    <property type="entry name" value="DNA ligase/mRNA capping enzyme"/>
    <property type="match status" value="1"/>
</dbReference>
<dbReference type="GO" id="GO:0003910">
    <property type="term" value="F:DNA ligase (ATP) activity"/>
    <property type="evidence" value="ECO:0007669"/>
    <property type="project" value="InterPro"/>
</dbReference>
<dbReference type="GO" id="GO:0005524">
    <property type="term" value="F:ATP binding"/>
    <property type="evidence" value="ECO:0007669"/>
    <property type="project" value="InterPro"/>
</dbReference>
<dbReference type="PROSITE" id="PS50160">
    <property type="entry name" value="DNA_LIGASE_A3"/>
    <property type="match status" value="1"/>
</dbReference>
<keyword evidence="2 5" id="KW-0436">Ligase</keyword>
<keyword evidence="6" id="KW-1185">Reference proteome</keyword>
<protein>
    <submittedName>
        <fullName evidence="5">DNA ligase</fullName>
    </submittedName>
</protein>
<feature type="region of interest" description="Disordered" evidence="3">
    <location>
        <begin position="29"/>
        <end position="51"/>
    </location>
</feature>
<dbReference type="GO" id="GO:0006281">
    <property type="term" value="P:DNA repair"/>
    <property type="evidence" value="ECO:0007669"/>
    <property type="project" value="InterPro"/>
</dbReference>
<organism evidence="5 6">
    <name type="scientific">Paenibacillus agilis</name>
    <dbReference type="NCBI Taxonomy" id="3020863"/>
    <lineage>
        <taxon>Bacteria</taxon>
        <taxon>Bacillati</taxon>
        <taxon>Bacillota</taxon>
        <taxon>Bacilli</taxon>
        <taxon>Bacillales</taxon>
        <taxon>Paenibacillaceae</taxon>
        <taxon>Paenibacillus</taxon>
    </lineage>
</organism>
<reference evidence="5 6" key="1">
    <citation type="submission" date="2019-07" db="EMBL/GenBank/DDBJ databases">
        <authorList>
            <person name="Kim J."/>
        </authorList>
    </citation>
    <scope>NUCLEOTIDE SEQUENCE [LARGE SCALE GENOMIC DNA]</scope>
    <source>
        <strain evidence="5 6">N4</strain>
    </source>
</reference>
<gene>
    <name evidence="5" type="ORF">FPZ44_01310</name>
</gene>
<evidence type="ECO:0000256" key="1">
    <source>
        <dbReference type="ARBA" id="ARBA00007572"/>
    </source>
</evidence>
<dbReference type="AlphaFoldDB" id="A0A559IW03"/>
<dbReference type="Proteomes" id="UP000318102">
    <property type="component" value="Unassembled WGS sequence"/>
</dbReference>
<dbReference type="PANTHER" id="PTHR45674">
    <property type="entry name" value="DNA LIGASE 1/3 FAMILY MEMBER"/>
    <property type="match status" value="1"/>
</dbReference>
<dbReference type="EMBL" id="VNJK01000001">
    <property type="protein sequence ID" value="TVX91815.1"/>
    <property type="molecule type" value="Genomic_DNA"/>
</dbReference>
<sequence>MPARSRAARAVDACKQLKLHLKQQQAPLRRPITPPNLHGARGGARARRMPRAPRLRTVAGQAKQFAAATGTVNIPLQAYPSSAARPAAAVPSAMHISSIDPHTFVPMAPILADAIPQGPQWLHQLKWDGIRLIADCSLATKERSVKLYTKRMLDRTSSFAMIEQALAQLPALQGRSVILDGEAVVIDPRLHRPSFSLILQRQRSSAAKQNELAAQHRWPLSYVLFDLIALDGHDLRSLPYEARHQQLLNLFAQQAQDSSLSNTVSIQVADVYDDGQALWSWVKEHQWEGVVSKLRNAPYSSGKKHQASFKCKKELEIIALTYGLVMNEGRIASLILFTEEGSYLGRVSSGLHQQYRELLETWAQHQQHDTKEQLAKQISCPSNSLPQELRRLTIRWFHAPVPCLVSALERNESGLLRHPKLLALPYLPE</sequence>
<evidence type="ECO:0000313" key="5">
    <source>
        <dbReference type="EMBL" id="TVX91815.1"/>
    </source>
</evidence>
<comment type="caution">
    <text evidence="5">The sequence shown here is derived from an EMBL/GenBank/DDBJ whole genome shotgun (WGS) entry which is preliminary data.</text>
</comment>
<dbReference type="PANTHER" id="PTHR45674:SF4">
    <property type="entry name" value="DNA LIGASE 1"/>
    <property type="match status" value="1"/>
</dbReference>